<name>A0A5D3EBU5_9BACE</name>
<reference evidence="1 2" key="1">
    <citation type="submission" date="2019-07" db="EMBL/GenBank/DDBJ databases">
        <title>Draft Genome Sequences of Bacteroides pyogenes Strains Isolated from the Uterus Holstein Dairy Cows with Metritis.</title>
        <authorList>
            <person name="Cunha F."/>
            <person name="Galvao K.N."/>
            <person name="Jeon S.J."/>
            <person name="Jeong K.C."/>
        </authorList>
    </citation>
    <scope>NUCLEOTIDE SEQUENCE [LARGE SCALE GENOMIC DNA]</scope>
    <source>
        <strain evidence="1 2">KG-31</strain>
    </source>
</reference>
<dbReference type="EMBL" id="VKLW01000059">
    <property type="protein sequence ID" value="TYK31820.1"/>
    <property type="molecule type" value="Genomic_DNA"/>
</dbReference>
<comment type="caution">
    <text evidence="1">The sequence shown here is derived from an EMBL/GenBank/DDBJ whole genome shotgun (WGS) entry which is preliminary data.</text>
</comment>
<evidence type="ECO:0000313" key="1">
    <source>
        <dbReference type="EMBL" id="TYK31820.1"/>
    </source>
</evidence>
<dbReference type="RefSeq" id="WP_148728036.1">
    <property type="nucleotide sequence ID" value="NZ_CP197398.1"/>
</dbReference>
<organism evidence="1 2">
    <name type="scientific">Bacteroides pyogenes</name>
    <dbReference type="NCBI Taxonomy" id="310300"/>
    <lineage>
        <taxon>Bacteria</taxon>
        <taxon>Pseudomonadati</taxon>
        <taxon>Bacteroidota</taxon>
        <taxon>Bacteroidia</taxon>
        <taxon>Bacteroidales</taxon>
        <taxon>Bacteroidaceae</taxon>
        <taxon>Bacteroides</taxon>
    </lineage>
</organism>
<accession>A0A5D3EBU5</accession>
<dbReference type="AlphaFoldDB" id="A0A5D3EBU5"/>
<dbReference type="Proteomes" id="UP000324383">
    <property type="component" value="Unassembled WGS sequence"/>
</dbReference>
<evidence type="ECO:0000313" key="2">
    <source>
        <dbReference type="Proteomes" id="UP000324383"/>
    </source>
</evidence>
<protein>
    <submittedName>
        <fullName evidence="1">Uncharacterized protein</fullName>
    </submittedName>
</protein>
<sequence>MFGRVGVHGVNKPSFAFGRSVAGRNKNPLAARFISCSNEVGCKERCRSYVNDLRYMSPRGMTPMGIDLVPGGRLIRNAPIVGELHSRTCVLEIETVLPGDSCAYG</sequence>
<keyword evidence="2" id="KW-1185">Reference proteome</keyword>
<proteinExistence type="predicted"/>
<gene>
    <name evidence="1" type="ORF">FNJ60_14795</name>
</gene>